<name>A0A285EFM9_9ACTN</name>
<accession>A0A285EFM9</accession>
<feature type="transmembrane region" description="Helical" evidence="1">
    <location>
        <begin position="53"/>
        <end position="73"/>
    </location>
</feature>
<dbReference type="SUPFAM" id="SSF109854">
    <property type="entry name" value="DinB/YfiT-like putative metalloenzymes"/>
    <property type="match status" value="1"/>
</dbReference>
<sequence length="184" mass="20501">MNAVSDPPTPVDRPAIAGEMDDARARLHALLTGADTADLHRASNGTRWTNEQLLFHMVFGYLVVRTLLPLVRLMGRLPSPVGRGWAALLGAATGPFHIVNYWGSVGAARVFNRDRMGPLADRTIAALQHSLAREPEAALHRGMPFPSGWDPYFGYLTLAEVYRYPTRHFEHHRAQLTLPDRSDR</sequence>
<gene>
    <name evidence="3" type="ORF">SAMN06893097_105356</name>
</gene>
<dbReference type="InterPro" id="IPR034660">
    <property type="entry name" value="DinB/YfiT-like"/>
</dbReference>
<evidence type="ECO:0000256" key="1">
    <source>
        <dbReference type="SAM" id="Phobius"/>
    </source>
</evidence>
<dbReference type="Gene3D" id="1.20.120.450">
    <property type="entry name" value="dinb family like domain"/>
    <property type="match status" value="1"/>
</dbReference>
<dbReference type="InterPro" id="IPR024775">
    <property type="entry name" value="DinB-like"/>
</dbReference>
<dbReference type="Proteomes" id="UP000219514">
    <property type="component" value="Unassembled WGS sequence"/>
</dbReference>
<keyword evidence="1" id="KW-1133">Transmembrane helix</keyword>
<dbReference type="AlphaFoldDB" id="A0A285EFM9"/>
<evidence type="ECO:0000259" key="2">
    <source>
        <dbReference type="Pfam" id="PF12867"/>
    </source>
</evidence>
<keyword evidence="4" id="KW-1185">Reference proteome</keyword>
<dbReference type="EMBL" id="OBDO01000005">
    <property type="protein sequence ID" value="SNX97014.1"/>
    <property type="molecule type" value="Genomic_DNA"/>
</dbReference>
<dbReference type="Pfam" id="PF12867">
    <property type="entry name" value="DinB_2"/>
    <property type="match status" value="1"/>
</dbReference>
<protein>
    <submittedName>
        <fullName evidence="3">DinB superfamily protein</fullName>
    </submittedName>
</protein>
<keyword evidence="1" id="KW-0472">Membrane</keyword>
<organism evidence="3 4">
    <name type="scientific">Geodermatophilus sabuli</name>
    <dbReference type="NCBI Taxonomy" id="1564158"/>
    <lineage>
        <taxon>Bacteria</taxon>
        <taxon>Bacillati</taxon>
        <taxon>Actinomycetota</taxon>
        <taxon>Actinomycetes</taxon>
        <taxon>Geodermatophilales</taxon>
        <taxon>Geodermatophilaceae</taxon>
        <taxon>Geodermatophilus</taxon>
    </lineage>
</organism>
<feature type="domain" description="DinB-like" evidence="2">
    <location>
        <begin position="20"/>
        <end position="176"/>
    </location>
</feature>
<reference evidence="3 4" key="1">
    <citation type="submission" date="2017-09" db="EMBL/GenBank/DDBJ databases">
        <authorList>
            <person name="Ehlers B."/>
            <person name="Leendertz F.H."/>
        </authorList>
    </citation>
    <scope>NUCLEOTIDE SEQUENCE [LARGE SCALE GENOMIC DNA]</scope>
    <source>
        <strain evidence="3 4">DSM 46844</strain>
    </source>
</reference>
<evidence type="ECO:0000313" key="3">
    <source>
        <dbReference type="EMBL" id="SNX97014.1"/>
    </source>
</evidence>
<keyword evidence="1" id="KW-0812">Transmembrane</keyword>
<proteinExistence type="predicted"/>
<evidence type="ECO:0000313" key="4">
    <source>
        <dbReference type="Proteomes" id="UP000219514"/>
    </source>
</evidence>